<evidence type="ECO:0000256" key="3">
    <source>
        <dbReference type="ARBA" id="ARBA00022483"/>
    </source>
</evidence>
<keyword evidence="10" id="KW-0968">Cytoplasmic vesicle</keyword>
<keyword evidence="3" id="KW-0268">Exocytosis</keyword>
<keyword evidence="7" id="KW-0051">Antiviral defense</keyword>
<comment type="function">
    <text evidence="12">Functions in exocytosis in pancreatic acinar cells regulating the fusion of zymogen granules with each other. May have a pore-forming activity on membranes and regulate exocytosis in other exocrine tissues.</text>
</comment>
<evidence type="ECO:0000256" key="6">
    <source>
        <dbReference type="ARBA" id="ARBA00022729"/>
    </source>
</evidence>
<evidence type="ECO:0000256" key="8">
    <source>
        <dbReference type="ARBA" id="ARBA00023136"/>
    </source>
</evidence>
<organism evidence="16 17">
    <name type="scientific">Chelonia mydas</name>
    <name type="common">Green sea-turtle</name>
    <name type="synonym">Chelonia agassizi</name>
    <dbReference type="NCBI Taxonomy" id="8469"/>
    <lineage>
        <taxon>Eukaryota</taxon>
        <taxon>Metazoa</taxon>
        <taxon>Chordata</taxon>
        <taxon>Craniata</taxon>
        <taxon>Vertebrata</taxon>
        <taxon>Euteleostomi</taxon>
        <taxon>Archelosauria</taxon>
        <taxon>Testudinata</taxon>
        <taxon>Testudines</taxon>
        <taxon>Cryptodira</taxon>
        <taxon>Durocryptodira</taxon>
        <taxon>Americhelydia</taxon>
        <taxon>Chelonioidea</taxon>
        <taxon>Cheloniidae</taxon>
        <taxon>Chelonia</taxon>
    </lineage>
</organism>
<evidence type="ECO:0000256" key="13">
    <source>
        <dbReference type="ARBA" id="ARBA00060468"/>
    </source>
</evidence>
<comment type="similarity">
    <text evidence="2">Belongs to the lambda interferon family.</text>
</comment>
<evidence type="ECO:0000313" key="16">
    <source>
        <dbReference type="EMBL" id="EMP27825.1"/>
    </source>
</evidence>
<dbReference type="GO" id="GO:0042589">
    <property type="term" value="C:zymogen granule membrane"/>
    <property type="evidence" value="ECO:0007669"/>
    <property type="project" value="UniProtKB-SubCell"/>
</dbReference>
<keyword evidence="6 15" id="KW-0732">Signal</keyword>
<dbReference type="InterPro" id="IPR028137">
    <property type="entry name" value="Syncollin"/>
</dbReference>
<dbReference type="AlphaFoldDB" id="M7AXQ2"/>
<evidence type="ECO:0000256" key="7">
    <source>
        <dbReference type="ARBA" id="ARBA00023118"/>
    </source>
</evidence>
<comment type="subcellular location">
    <subcellularLocation>
        <location evidence="1">Secreted</location>
    </subcellularLocation>
    <subcellularLocation>
        <location evidence="11">Zymogen granule lumen</location>
    </subcellularLocation>
    <subcellularLocation>
        <location evidence="13">Zymogen granule membrane</location>
        <topology evidence="13">Peripheral membrane protein</topology>
        <orientation evidence="13">Lumenal side</orientation>
    </subcellularLocation>
</comment>
<dbReference type="eggNOG" id="ENOG502S3UP">
    <property type="taxonomic scope" value="Eukaryota"/>
</dbReference>
<dbReference type="EMBL" id="KB566783">
    <property type="protein sequence ID" value="EMP27825.1"/>
    <property type="molecule type" value="Genomic_DNA"/>
</dbReference>
<dbReference type="Pfam" id="PF15138">
    <property type="entry name" value="Syncollin"/>
    <property type="match status" value="1"/>
</dbReference>
<gene>
    <name evidence="16" type="ORF">UY3_15072</name>
</gene>
<dbReference type="PANTHER" id="PTHR17503">
    <property type="entry name" value="SYNCOLLIN"/>
    <property type="match status" value="1"/>
</dbReference>
<evidence type="ECO:0000256" key="11">
    <source>
        <dbReference type="ARBA" id="ARBA00037795"/>
    </source>
</evidence>
<dbReference type="PANTHER" id="PTHR17503:SF0">
    <property type="entry name" value="SYNCOLLIN"/>
    <property type="match status" value="1"/>
</dbReference>
<dbReference type="GO" id="GO:0006887">
    <property type="term" value="P:exocytosis"/>
    <property type="evidence" value="ECO:0007669"/>
    <property type="project" value="UniProtKB-KW"/>
</dbReference>
<dbReference type="Gene3D" id="2.60.20.10">
    <property type="entry name" value="Crystallins"/>
    <property type="match status" value="1"/>
</dbReference>
<evidence type="ECO:0000256" key="10">
    <source>
        <dbReference type="ARBA" id="ARBA00023329"/>
    </source>
</evidence>
<evidence type="ECO:0000256" key="5">
    <source>
        <dbReference type="ARBA" id="ARBA00022525"/>
    </source>
</evidence>
<accession>M7AXQ2</accession>
<dbReference type="Pfam" id="PF15177">
    <property type="entry name" value="IL28A"/>
    <property type="match status" value="1"/>
</dbReference>
<dbReference type="Proteomes" id="UP000031443">
    <property type="component" value="Unassembled WGS sequence"/>
</dbReference>
<keyword evidence="8" id="KW-0472">Membrane</keyword>
<dbReference type="FunFam" id="2.60.20.10:FF:000014">
    <property type="entry name" value="Syncollin"/>
    <property type="match status" value="1"/>
</dbReference>
<evidence type="ECO:0000256" key="14">
    <source>
        <dbReference type="ARBA" id="ARBA00074712"/>
    </source>
</evidence>
<proteinExistence type="inferred from homology"/>
<name>M7AXQ2_CHEMY</name>
<dbReference type="Gene3D" id="1.20.1250.60">
    <property type="entry name" value="Interferon lambda"/>
    <property type="match status" value="1"/>
</dbReference>
<dbReference type="GO" id="GO:0050778">
    <property type="term" value="P:positive regulation of immune response"/>
    <property type="evidence" value="ECO:0007669"/>
    <property type="project" value="InterPro"/>
</dbReference>
<keyword evidence="4" id="KW-0202">Cytokine</keyword>
<sequence length="264" mass="29533">MSRTLLVSALLLVLVETFAEGAPAKNCQLSQYRSLLPQYIQAFKDFRDKYGKTIQGTVMNCSDKIFSHKLDQLPACQNLVVLEKKMDLTIRVIQNLSEPELVRNASGPLEILASIQEDLRSCIQLKGLDHDAAGPLPILAKWLRKSLARESECPAPADLKNADGSKVCSQLYVDDSPYYARCCGGAVLQVQPGDDVPYIPRGWNDKISSLVVAPLCELSVWSRRGKEGYNRKFKSGVVYRLRETKKGLFGDWDNSISAYYCKCY</sequence>
<dbReference type="STRING" id="8469.M7AXQ2"/>
<evidence type="ECO:0000256" key="2">
    <source>
        <dbReference type="ARBA" id="ARBA00008717"/>
    </source>
</evidence>
<evidence type="ECO:0000256" key="1">
    <source>
        <dbReference type="ARBA" id="ARBA00004613"/>
    </source>
</evidence>
<dbReference type="InterPro" id="IPR029177">
    <property type="entry name" value="INF_lambda"/>
</dbReference>
<evidence type="ECO:0000256" key="12">
    <source>
        <dbReference type="ARBA" id="ARBA00057037"/>
    </source>
</evidence>
<reference evidence="17" key="1">
    <citation type="journal article" date="2013" name="Nat. Genet.">
        <title>The draft genomes of soft-shell turtle and green sea turtle yield insights into the development and evolution of the turtle-specific body plan.</title>
        <authorList>
            <person name="Wang Z."/>
            <person name="Pascual-Anaya J."/>
            <person name="Zadissa A."/>
            <person name="Li W."/>
            <person name="Niimura Y."/>
            <person name="Huang Z."/>
            <person name="Li C."/>
            <person name="White S."/>
            <person name="Xiong Z."/>
            <person name="Fang D."/>
            <person name="Wang B."/>
            <person name="Ming Y."/>
            <person name="Chen Y."/>
            <person name="Zheng Y."/>
            <person name="Kuraku S."/>
            <person name="Pignatelli M."/>
            <person name="Herrero J."/>
            <person name="Beal K."/>
            <person name="Nozawa M."/>
            <person name="Li Q."/>
            <person name="Wang J."/>
            <person name="Zhang H."/>
            <person name="Yu L."/>
            <person name="Shigenobu S."/>
            <person name="Wang J."/>
            <person name="Liu J."/>
            <person name="Flicek P."/>
            <person name="Searle S."/>
            <person name="Wang J."/>
            <person name="Kuratani S."/>
            <person name="Yin Y."/>
            <person name="Aken B."/>
            <person name="Zhang G."/>
            <person name="Irie N."/>
        </authorList>
    </citation>
    <scope>NUCLEOTIDE SEQUENCE [LARGE SCALE GENOMIC DNA]</scope>
</reference>
<keyword evidence="17" id="KW-1185">Reference proteome</keyword>
<evidence type="ECO:0000313" key="17">
    <source>
        <dbReference type="Proteomes" id="UP000031443"/>
    </source>
</evidence>
<feature type="chain" id="PRO_5004079689" description="Syncollin" evidence="15">
    <location>
        <begin position="22"/>
        <end position="264"/>
    </location>
</feature>
<dbReference type="GO" id="GO:0005615">
    <property type="term" value="C:extracellular space"/>
    <property type="evidence" value="ECO:0007669"/>
    <property type="project" value="UniProtKB-KW"/>
</dbReference>
<feature type="signal peptide" evidence="15">
    <location>
        <begin position="1"/>
        <end position="21"/>
    </location>
</feature>
<dbReference type="GO" id="GO:0007259">
    <property type="term" value="P:cell surface receptor signaling pathway via JAK-STAT"/>
    <property type="evidence" value="ECO:0007669"/>
    <property type="project" value="InterPro"/>
</dbReference>
<keyword evidence="5" id="KW-0964">Secreted</keyword>
<evidence type="ECO:0000256" key="4">
    <source>
        <dbReference type="ARBA" id="ARBA00022514"/>
    </source>
</evidence>
<dbReference type="InterPro" id="IPR038326">
    <property type="entry name" value="IFN-lambda_sf"/>
</dbReference>
<dbReference type="GO" id="GO:0051607">
    <property type="term" value="P:defense response to virus"/>
    <property type="evidence" value="ECO:0007669"/>
    <property type="project" value="UniProtKB-KW"/>
</dbReference>
<evidence type="ECO:0000256" key="15">
    <source>
        <dbReference type="SAM" id="SignalP"/>
    </source>
</evidence>
<evidence type="ECO:0000256" key="9">
    <source>
        <dbReference type="ARBA" id="ARBA00023157"/>
    </source>
</evidence>
<dbReference type="GO" id="GO:0005125">
    <property type="term" value="F:cytokine activity"/>
    <property type="evidence" value="ECO:0007669"/>
    <property type="project" value="UniProtKB-KW"/>
</dbReference>
<protein>
    <recommendedName>
        <fullName evidence="14">Syncollin</fullName>
    </recommendedName>
</protein>
<keyword evidence="9" id="KW-1015">Disulfide bond</keyword>